<dbReference type="AlphaFoldDB" id="S2JNE3"/>
<dbReference type="Proteomes" id="UP000014254">
    <property type="component" value="Unassembled WGS sequence"/>
</dbReference>
<accession>S2JNE3</accession>
<dbReference type="OrthoDB" id="2209312at2759"/>
<organism evidence="1 2">
    <name type="scientific">Mucor circinelloides f. circinelloides (strain 1006PhL)</name>
    <name type="common">Mucormycosis agent</name>
    <name type="synonym">Calyptromyces circinelloides</name>
    <dbReference type="NCBI Taxonomy" id="1220926"/>
    <lineage>
        <taxon>Eukaryota</taxon>
        <taxon>Fungi</taxon>
        <taxon>Fungi incertae sedis</taxon>
        <taxon>Mucoromycota</taxon>
        <taxon>Mucoromycotina</taxon>
        <taxon>Mucoromycetes</taxon>
        <taxon>Mucorales</taxon>
        <taxon>Mucorineae</taxon>
        <taxon>Mucoraceae</taxon>
        <taxon>Mucor</taxon>
    </lineage>
</organism>
<name>S2JNE3_MUCC1</name>
<dbReference type="VEuPathDB" id="FungiDB:HMPREF1544_01349"/>
<keyword evidence="2" id="KW-1185">Reference proteome</keyword>
<protein>
    <submittedName>
        <fullName evidence="1">Uncharacterized protein</fullName>
    </submittedName>
</protein>
<gene>
    <name evidence="1" type="ORF">HMPREF1544_01349</name>
</gene>
<dbReference type="EMBL" id="KE123905">
    <property type="protein sequence ID" value="EPB91841.1"/>
    <property type="molecule type" value="Genomic_DNA"/>
</dbReference>
<proteinExistence type="predicted"/>
<reference evidence="2" key="1">
    <citation type="submission" date="2013-05" db="EMBL/GenBank/DDBJ databases">
        <title>The Genome sequence of Mucor circinelloides f. circinelloides 1006PhL.</title>
        <authorList>
            <consortium name="The Broad Institute Genomics Platform"/>
            <person name="Cuomo C."/>
            <person name="Earl A."/>
            <person name="Findley K."/>
            <person name="Lee S.C."/>
            <person name="Walker B."/>
            <person name="Young S."/>
            <person name="Zeng Q."/>
            <person name="Gargeya S."/>
            <person name="Fitzgerald M."/>
            <person name="Haas B."/>
            <person name="Abouelleil A."/>
            <person name="Allen A.W."/>
            <person name="Alvarado L."/>
            <person name="Arachchi H.M."/>
            <person name="Berlin A.M."/>
            <person name="Chapman S.B."/>
            <person name="Gainer-Dewar J."/>
            <person name="Goldberg J."/>
            <person name="Griggs A."/>
            <person name="Gujja S."/>
            <person name="Hansen M."/>
            <person name="Howarth C."/>
            <person name="Imamovic A."/>
            <person name="Ireland A."/>
            <person name="Larimer J."/>
            <person name="McCowan C."/>
            <person name="Murphy C."/>
            <person name="Pearson M."/>
            <person name="Poon T.W."/>
            <person name="Priest M."/>
            <person name="Roberts A."/>
            <person name="Saif S."/>
            <person name="Shea T."/>
            <person name="Sisk P."/>
            <person name="Sykes S."/>
            <person name="Wortman J."/>
            <person name="Nusbaum C."/>
            <person name="Birren B."/>
        </authorList>
    </citation>
    <scope>NUCLEOTIDE SEQUENCE [LARGE SCALE GENOMIC DNA]</scope>
    <source>
        <strain evidence="2">1006PhL</strain>
    </source>
</reference>
<sequence length="49" mass="5527">MKFSTMFQSKQKEQVVALPIDSVATSFCSCCGVDVAQFSHEFWCRFSAN</sequence>
<evidence type="ECO:0000313" key="2">
    <source>
        <dbReference type="Proteomes" id="UP000014254"/>
    </source>
</evidence>
<dbReference type="InParanoid" id="S2JNE3"/>
<evidence type="ECO:0000313" key="1">
    <source>
        <dbReference type="EMBL" id="EPB91841.1"/>
    </source>
</evidence>